<dbReference type="InterPro" id="IPR044974">
    <property type="entry name" value="Disease_R_plants"/>
</dbReference>
<keyword evidence="2" id="KW-0611">Plant defense</keyword>
<gene>
    <name evidence="5" type="ORF">SORBI_3002G081800</name>
</gene>
<dbReference type="eggNOG" id="KOG4658">
    <property type="taxonomic scope" value="Eukaryota"/>
</dbReference>
<accession>A0A1B6QA07</accession>
<keyword evidence="6" id="KW-1185">Reference proteome</keyword>
<dbReference type="EMBL" id="CM000761">
    <property type="protein sequence ID" value="OQU88731.1"/>
    <property type="molecule type" value="Genomic_DNA"/>
</dbReference>
<evidence type="ECO:0000256" key="2">
    <source>
        <dbReference type="ARBA" id="ARBA00022821"/>
    </source>
</evidence>
<feature type="domain" description="Disease resistance R13L4/SHOC-2-like LRR" evidence="4">
    <location>
        <begin position="189"/>
        <end position="570"/>
    </location>
</feature>
<dbReference type="InterPro" id="IPR058922">
    <property type="entry name" value="WHD_DRP"/>
</dbReference>
<evidence type="ECO:0000259" key="4">
    <source>
        <dbReference type="Pfam" id="PF23598"/>
    </source>
</evidence>
<keyword evidence="1" id="KW-0677">Repeat</keyword>
<evidence type="ECO:0000256" key="1">
    <source>
        <dbReference type="ARBA" id="ARBA00022737"/>
    </source>
</evidence>
<reference evidence="6" key="3">
    <citation type="journal article" date="2018" name="Plant J.">
        <title>The Sorghum bicolor reference genome: improved assembly, gene annotations, a transcriptome atlas, and signatures of genome organization.</title>
        <authorList>
            <person name="McCormick R.F."/>
            <person name="Truong S.K."/>
            <person name="Sreedasyam A."/>
            <person name="Jenkins J."/>
            <person name="Shu S."/>
            <person name="Sims D."/>
            <person name="Kennedy M."/>
            <person name="Amirebrahimi M."/>
            <person name="Weers B.D."/>
            <person name="McKinley B."/>
            <person name="Mattison A."/>
            <person name="Morishige D.T."/>
            <person name="Grimwood J."/>
            <person name="Schmutz J."/>
            <person name="Mullet J.E."/>
        </authorList>
    </citation>
    <scope>NUCLEOTIDE SEQUENCE [LARGE SCALE GENOMIC DNA]</scope>
    <source>
        <strain evidence="6">cv. BTx623</strain>
    </source>
</reference>
<dbReference type="GO" id="GO:0009626">
    <property type="term" value="P:plant-type hypersensitive response"/>
    <property type="evidence" value="ECO:0007669"/>
    <property type="project" value="UniProtKB-ARBA"/>
</dbReference>
<feature type="domain" description="Disease resistance protein winged helix" evidence="3">
    <location>
        <begin position="52"/>
        <end position="131"/>
    </location>
</feature>
<dbReference type="Gene3D" id="1.10.10.10">
    <property type="entry name" value="Winged helix-like DNA-binding domain superfamily/Winged helix DNA-binding domain"/>
    <property type="match status" value="1"/>
</dbReference>
<evidence type="ECO:0000313" key="5">
    <source>
        <dbReference type="EMBL" id="KXG34721.1"/>
    </source>
</evidence>
<dbReference type="EMBL" id="CM000761">
    <property type="protein sequence ID" value="KXG34721.1"/>
    <property type="molecule type" value="Genomic_DNA"/>
</dbReference>
<dbReference type="PANTHER" id="PTHR23155:SF1201">
    <property type="entry name" value="OS02G0301800 PROTEIN"/>
    <property type="match status" value="1"/>
</dbReference>
<evidence type="ECO:0008006" key="7">
    <source>
        <dbReference type="Google" id="ProtNLM"/>
    </source>
</evidence>
<dbReference type="PANTHER" id="PTHR23155">
    <property type="entry name" value="DISEASE RESISTANCE PROTEIN RP"/>
    <property type="match status" value="1"/>
</dbReference>
<dbReference type="InterPro" id="IPR032675">
    <property type="entry name" value="LRR_dom_sf"/>
</dbReference>
<dbReference type="Gramene" id="OQU88731">
    <property type="protein sequence ID" value="OQU88731"/>
    <property type="gene ID" value="SORBI_3002G081800"/>
</dbReference>
<dbReference type="AlphaFoldDB" id="A0A1B6QA07"/>
<dbReference type="FunFam" id="1.10.10.10:FF:000322">
    <property type="entry name" value="Probable disease resistance protein At1g63360"/>
    <property type="match status" value="1"/>
</dbReference>
<dbReference type="Pfam" id="PF23598">
    <property type="entry name" value="LRR_14"/>
    <property type="match status" value="1"/>
</dbReference>
<dbReference type="STRING" id="4558.A0A1B6QA07"/>
<evidence type="ECO:0000259" key="3">
    <source>
        <dbReference type="Pfam" id="PF23559"/>
    </source>
</evidence>
<name>A0A1B6QA07_SORBI</name>
<dbReference type="Proteomes" id="UP000000768">
    <property type="component" value="Chromosome 2"/>
</dbReference>
<proteinExistence type="predicted"/>
<dbReference type="Pfam" id="PF23559">
    <property type="entry name" value="WHD_DRP"/>
    <property type="match status" value="1"/>
</dbReference>
<evidence type="ECO:0000313" key="6">
    <source>
        <dbReference type="Proteomes" id="UP000000768"/>
    </source>
</evidence>
<dbReference type="Gene3D" id="3.80.10.10">
    <property type="entry name" value="Ribonuclease Inhibitor"/>
    <property type="match status" value="1"/>
</dbReference>
<dbReference type="SUPFAM" id="SSF52058">
    <property type="entry name" value="L domain-like"/>
    <property type="match status" value="1"/>
</dbReference>
<protein>
    <recommendedName>
        <fullName evidence="7">NB-ARC domain-containing protein</fullName>
    </recommendedName>
</protein>
<dbReference type="GO" id="GO:0042742">
    <property type="term" value="P:defense response to bacterium"/>
    <property type="evidence" value="ECO:0007669"/>
    <property type="project" value="UniProtKB-ARBA"/>
</dbReference>
<dbReference type="GO" id="GO:0002758">
    <property type="term" value="P:innate immune response-activating signaling pathway"/>
    <property type="evidence" value="ECO:0007669"/>
    <property type="project" value="UniProtKB-ARBA"/>
</dbReference>
<dbReference type="InterPro" id="IPR055414">
    <property type="entry name" value="LRR_R13L4/SHOC2-like"/>
</dbReference>
<organism evidence="5 6">
    <name type="scientific">Sorghum bicolor</name>
    <name type="common">Sorghum</name>
    <name type="synonym">Sorghum vulgare</name>
    <dbReference type="NCBI Taxonomy" id="4558"/>
    <lineage>
        <taxon>Eukaryota</taxon>
        <taxon>Viridiplantae</taxon>
        <taxon>Streptophyta</taxon>
        <taxon>Embryophyta</taxon>
        <taxon>Tracheophyta</taxon>
        <taxon>Spermatophyta</taxon>
        <taxon>Magnoliopsida</taxon>
        <taxon>Liliopsida</taxon>
        <taxon>Poales</taxon>
        <taxon>Poaceae</taxon>
        <taxon>PACMAD clade</taxon>
        <taxon>Panicoideae</taxon>
        <taxon>Andropogonodae</taxon>
        <taxon>Andropogoneae</taxon>
        <taxon>Sorghinae</taxon>
        <taxon>Sorghum</taxon>
    </lineage>
</organism>
<sequence length="576" mass="65432">MHLEEWERVNKSIGSGLLGHSLDGNKMRKILSLSYNDLPFHLKTCLLSLSKYPEDQLIRKDVLVWSWIAEGFIKHEETQGPAWKSLLEIAESYFNDLINRSLIQPAQSHAPSEQDGQVHYCQVHDMVLELINHLSAEEGFVTVLSEDGQQAGTLTSAMQKRKIRRLSLHNNSTGSYGASPEAEKEQLSKVRSLDIFGKVTLIPPLSIFGVLRVLQVDDCSGLDNHHLNDLGKLRLLRFLRLHDLKIVKLPKSIGELESLETLDIRKQVSMLRPRRMVLPVSFAKLRKLVRLLANGVELPNGLTLKNMTSLREIVGIQVTLHAVTELGKLGELKVLGLYVPRPNESSSDRGWYVTSLMMEHGMRLPPSVNEWIVKCLQLCPSLQIFILEAPHFCRYPVDLMAQFPSGLRTFICHGGYFEKAFPKWTKPQLSYLTVLHLSLHTVCVLPEHIEQLAELPSLCFLMINSVCQSYRVQETLSSSSGFPCLTYLDLWSPKLFLKFQQGAMPKLQKLRLTFSPKFTFDEYNVFDYGLENLPSLRHVIIQLMGSGRTIMEMDDAIRKAVNDHPNHPSLDLLTKI</sequence>
<dbReference type="InterPro" id="IPR036388">
    <property type="entry name" value="WH-like_DNA-bd_sf"/>
</dbReference>
<reference evidence="5 6" key="1">
    <citation type="journal article" date="2009" name="Nature">
        <title>The Sorghum bicolor genome and the diversification of grasses.</title>
        <authorList>
            <person name="Paterson A.H."/>
            <person name="Bowers J.E."/>
            <person name="Bruggmann R."/>
            <person name="Dubchak I."/>
            <person name="Grimwood J."/>
            <person name="Gundlach H."/>
            <person name="Haberer G."/>
            <person name="Hellsten U."/>
            <person name="Mitros T."/>
            <person name="Poliakov A."/>
            <person name="Schmutz J."/>
            <person name="Spannagl M."/>
            <person name="Tang H."/>
            <person name="Wang X."/>
            <person name="Wicker T."/>
            <person name="Bharti A.K."/>
            <person name="Chapman J."/>
            <person name="Feltus F.A."/>
            <person name="Gowik U."/>
            <person name="Grigoriev I.V."/>
            <person name="Lyons E."/>
            <person name="Maher C.A."/>
            <person name="Martis M."/>
            <person name="Narechania A."/>
            <person name="Otillar R.P."/>
            <person name="Penning B.W."/>
            <person name="Salamov A.A."/>
            <person name="Wang Y."/>
            <person name="Zhang L."/>
            <person name="Carpita N.C."/>
            <person name="Freeling M."/>
            <person name="Gingle A.R."/>
            <person name="Hash C.T."/>
            <person name="Keller B."/>
            <person name="Klein P."/>
            <person name="Kresovich S."/>
            <person name="McCann M.C."/>
            <person name="Ming R."/>
            <person name="Peterson D.G."/>
            <person name="Mehboob-ur-Rahman"/>
            <person name="Ware D."/>
            <person name="Westhoff P."/>
            <person name="Mayer K.F."/>
            <person name="Messing J."/>
            <person name="Rokhsar D.S."/>
        </authorList>
    </citation>
    <scope>NUCLEOTIDE SEQUENCE [LARGE SCALE GENOMIC DNA]</scope>
    <source>
        <strain evidence="6">cv. BTx623</strain>
    </source>
</reference>
<dbReference type="InParanoid" id="A0A1B6QA07"/>
<dbReference type="Gramene" id="KXG34721">
    <property type="protein sequence ID" value="KXG34721"/>
    <property type="gene ID" value="SORBI_3002G081800"/>
</dbReference>
<reference evidence="5" key="2">
    <citation type="submission" date="2017-02" db="EMBL/GenBank/DDBJ databases">
        <title>WGS assembly of Sorghum bicolor.</title>
        <authorList>
            <person name="Paterson A."/>
            <person name="Mullet J."/>
            <person name="Bowers J."/>
            <person name="Bruggmann R."/>
            <person name="Dubchak I."/>
            <person name="Grimwood J."/>
            <person name="Gundlach H."/>
            <person name="Haberer G."/>
            <person name="Hellsten U."/>
            <person name="Mitros T."/>
            <person name="Poliakov A."/>
            <person name="Schmutz J."/>
            <person name="Spannagl M."/>
            <person name="Tang H."/>
            <person name="Wang X."/>
            <person name="Wicker T."/>
            <person name="Bharti A."/>
            <person name="Chapman J."/>
            <person name="Feltus F."/>
            <person name="Gowik U."/>
            <person name="Grigoriev I."/>
            <person name="Lyons E."/>
            <person name="Maher C."/>
            <person name="Martis M."/>
            <person name="Narechania A."/>
            <person name="Otillar R."/>
            <person name="Penning B."/>
            <person name="Salamov A."/>
            <person name="Wang Y."/>
            <person name="Zhang L."/>
            <person name="Carpita N."/>
            <person name="Freeling M."/>
            <person name="Gingle A."/>
            <person name="Hash C."/>
            <person name="Keller B."/>
            <person name="Klein P."/>
            <person name="Kresovich S."/>
            <person name="Mccann M."/>
            <person name="Ming R."/>
            <person name="Peterson D."/>
            <person name="Rahman M."/>
            <person name="Ware D."/>
            <person name="Westhoff P."/>
            <person name="Mayer K."/>
            <person name="Messing J."/>
            <person name="Sims D."/>
            <person name="Jenkins J."/>
            <person name="Shu S."/>
            <person name="Rokhsar D."/>
        </authorList>
    </citation>
    <scope>NUCLEOTIDE SEQUENCE</scope>
</reference>